<evidence type="ECO:0008006" key="3">
    <source>
        <dbReference type="Google" id="ProtNLM"/>
    </source>
</evidence>
<organism evidence="2">
    <name type="scientific">Thermodesulfatator atlanticus</name>
    <dbReference type="NCBI Taxonomy" id="501497"/>
    <lineage>
        <taxon>Bacteria</taxon>
        <taxon>Pseudomonadati</taxon>
        <taxon>Thermodesulfobacteriota</taxon>
        <taxon>Thermodesulfobacteria</taxon>
        <taxon>Thermodesulfobacteriales</taxon>
        <taxon>Thermodesulfatatoraceae</taxon>
        <taxon>Thermodesulfatator</taxon>
    </lineage>
</organism>
<proteinExistence type="predicted"/>
<dbReference type="Proteomes" id="UP000886101">
    <property type="component" value="Unassembled WGS sequence"/>
</dbReference>
<gene>
    <name evidence="2" type="ORF">ENJ96_03965</name>
</gene>
<dbReference type="Pfam" id="PF09694">
    <property type="entry name" value="Gcw_chp"/>
    <property type="match status" value="1"/>
</dbReference>
<dbReference type="EMBL" id="DROK01000118">
    <property type="protein sequence ID" value="HHI96986.1"/>
    <property type="molecule type" value="Genomic_DNA"/>
</dbReference>
<feature type="signal peptide" evidence="1">
    <location>
        <begin position="1"/>
        <end position="21"/>
    </location>
</feature>
<accession>A0A7V5U2E8</accession>
<reference evidence="2" key="1">
    <citation type="journal article" date="2020" name="mSystems">
        <title>Genome- and Community-Level Interaction Insights into Carbon Utilization and Element Cycling Functions of Hydrothermarchaeota in Hydrothermal Sediment.</title>
        <authorList>
            <person name="Zhou Z."/>
            <person name="Liu Y."/>
            <person name="Xu W."/>
            <person name="Pan J."/>
            <person name="Luo Z.H."/>
            <person name="Li M."/>
        </authorList>
    </citation>
    <scope>NUCLEOTIDE SEQUENCE [LARGE SCALE GENOMIC DNA]</scope>
    <source>
        <strain evidence="2">HyVt-533</strain>
    </source>
</reference>
<dbReference type="InterPro" id="IPR010239">
    <property type="entry name" value="CHP02001"/>
</dbReference>
<comment type="caution">
    <text evidence="2">The sequence shown here is derived from an EMBL/GenBank/DDBJ whole genome shotgun (WGS) entry which is preliminary data.</text>
</comment>
<dbReference type="AlphaFoldDB" id="A0A7V5U2E8"/>
<evidence type="ECO:0000313" key="2">
    <source>
        <dbReference type="EMBL" id="HHI96986.1"/>
    </source>
</evidence>
<feature type="chain" id="PRO_5030818531" description="Outer membrane protein beta-barrel domain-containing protein" evidence="1">
    <location>
        <begin position="22"/>
        <end position="263"/>
    </location>
</feature>
<sequence length="263" mass="29555">MRKKLTMFLLALLLFTGPVLTGKIKAEEARPSADFSADFLSQYVWRGFALSNNSLVIEPSMTVSYLGFYANFWGNYDTDQDTDGRAKWNETDFTFGYTYENLPYGLSLDLGSIYYALDGTDDSFELFAGLSGTCPKTGVSLGITVYREISHYPGWWIELSGGRDFALPWYQATLSLSVSAMYLDSNDKGAYPDPDDPGDEFSDWLYMQLGAEVSIPLGKYFTVTPKVYYTFSLSNDADDLLENGSWDNQHDHFYGGVNISFSF</sequence>
<evidence type="ECO:0000256" key="1">
    <source>
        <dbReference type="SAM" id="SignalP"/>
    </source>
</evidence>
<protein>
    <recommendedName>
        <fullName evidence="3">Outer membrane protein beta-barrel domain-containing protein</fullName>
    </recommendedName>
</protein>
<keyword evidence="1" id="KW-0732">Signal</keyword>
<name>A0A7V5U2E8_9BACT</name>